<protein>
    <submittedName>
        <fullName evidence="1">Uncharacterized protein</fullName>
    </submittedName>
</protein>
<dbReference type="AlphaFoldDB" id="A0A9N7URD2"/>
<dbReference type="EMBL" id="CADEAL010001757">
    <property type="protein sequence ID" value="CAB1435273.1"/>
    <property type="molecule type" value="Genomic_DNA"/>
</dbReference>
<evidence type="ECO:0000313" key="1">
    <source>
        <dbReference type="EMBL" id="CAB1435273.1"/>
    </source>
</evidence>
<comment type="caution">
    <text evidence="1">The sequence shown here is derived from an EMBL/GenBank/DDBJ whole genome shotgun (WGS) entry which is preliminary data.</text>
</comment>
<sequence length="142" mass="15335">MPPEMFSMRHSGGGAIMLWGAFSFNGTMELQVVQGRQTAAGYVGMLQRASLMTEGPRLCDTCSCDHITPILQSLHSAHQIQNPPPHFPNQAPSTSPTCSTPLHPLTQPPTQDYASDLGCQSPDPSTLKSLLKTPLCRTAFNI</sequence>
<dbReference type="Proteomes" id="UP001153269">
    <property type="component" value="Unassembled WGS sequence"/>
</dbReference>
<organism evidence="1 2">
    <name type="scientific">Pleuronectes platessa</name>
    <name type="common">European plaice</name>
    <dbReference type="NCBI Taxonomy" id="8262"/>
    <lineage>
        <taxon>Eukaryota</taxon>
        <taxon>Metazoa</taxon>
        <taxon>Chordata</taxon>
        <taxon>Craniata</taxon>
        <taxon>Vertebrata</taxon>
        <taxon>Euteleostomi</taxon>
        <taxon>Actinopterygii</taxon>
        <taxon>Neopterygii</taxon>
        <taxon>Teleostei</taxon>
        <taxon>Neoteleostei</taxon>
        <taxon>Acanthomorphata</taxon>
        <taxon>Carangaria</taxon>
        <taxon>Pleuronectiformes</taxon>
        <taxon>Pleuronectoidei</taxon>
        <taxon>Pleuronectidae</taxon>
        <taxon>Pleuronectes</taxon>
    </lineage>
</organism>
<reference evidence="1" key="1">
    <citation type="submission" date="2020-03" db="EMBL/GenBank/DDBJ databases">
        <authorList>
            <person name="Weist P."/>
        </authorList>
    </citation>
    <scope>NUCLEOTIDE SEQUENCE</scope>
</reference>
<dbReference type="GO" id="GO:0003676">
    <property type="term" value="F:nucleic acid binding"/>
    <property type="evidence" value="ECO:0007669"/>
    <property type="project" value="InterPro"/>
</dbReference>
<gene>
    <name evidence="1" type="ORF">PLEPLA_LOCUS23365</name>
</gene>
<name>A0A9N7URD2_PLEPL</name>
<evidence type="ECO:0000313" key="2">
    <source>
        <dbReference type="Proteomes" id="UP001153269"/>
    </source>
</evidence>
<dbReference type="InterPro" id="IPR036397">
    <property type="entry name" value="RNaseH_sf"/>
</dbReference>
<dbReference type="Gene3D" id="3.30.420.10">
    <property type="entry name" value="Ribonuclease H-like superfamily/Ribonuclease H"/>
    <property type="match status" value="1"/>
</dbReference>
<proteinExistence type="predicted"/>
<keyword evidence="2" id="KW-1185">Reference proteome</keyword>
<accession>A0A9N7URD2</accession>